<protein>
    <submittedName>
        <fullName evidence="3">Transglycosylase SLT domain-containing protein</fullName>
    </submittedName>
</protein>
<feature type="region of interest" description="Disordered" evidence="1">
    <location>
        <begin position="238"/>
        <end position="257"/>
    </location>
</feature>
<feature type="region of interest" description="Disordered" evidence="1">
    <location>
        <begin position="73"/>
        <end position="138"/>
    </location>
</feature>
<keyword evidence="4" id="KW-1185">Reference proteome</keyword>
<evidence type="ECO:0000256" key="1">
    <source>
        <dbReference type="SAM" id="MobiDB-lite"/>
    </source>
</evidence>
<dbReference type="AlphaFoldDB" id="A0A929BAM6"/>
<dbReference type="InterPro" id="IPR008258">
    <property type="entry name" value="Transglycosylase_SLT_dom_1"/>
</dbReference>
<organism evidence="3 4">
    <name type="scientific">Saccharopolyspora montiporae</name>
    <dbReference type="NCBI Taxonomy" id="2781240"/>
    <lineage>
        <taxon>Bacteria</taxon>
        <taxon>Bacillati</taxon>
        <taxon>Actinomycetota</taxon>
        <taxon>Actinomycetes</taxon>
        <taxon>Pseudonocardiales</taxon>
        <taxon>Pseudonocardiaceae</taxon>
        <taxon>Saccharopolyspora</taxon>
    </lineage>
</organism>
<feature type="region of interest" description="Disordered" evidence="1">
    <location>
        <begin position="1"/>
        <end position="50"/>
    </location>
</feature>
<sequence length="257" mass="27101">MTPDENHSPDDMAPSTTPRRRETPLRRAATWVSSSFAGDRQRRVSPKARSIQIGAAAAAFSAVGVLALQAGPDGETEAVQPAAESAALPQAAPAPGAGDHERKAADHERAKQDHGKQHRGGEQAQPPHAAQAQAGPAKDQIDTWIDQAVTAINQHGETQLDQTDHEAIRTIIENESAGDPNAKNDWDSNASAGTPSIGLMQTIQPTFDSFALPGREDIYDPVDNIVAATLYSVDRYGGPSEVPGVQGLDSGGSYQGY</sequence>
<proteinExistence type="predicted"/>
<gene>
    <name evidence="3" type="ORF">IQ251_07005</name>
</gene>
<dbReference type="Gene3D" id="1.10.530.10">
    <property type="match status" value="1"/>
</dbReference>
<feature type="compositionally biased region" description="Basic and acidic residues" evidence="1">
    <location>
        <begin position="98"/>
        <end position="121"/>
    </location>
</feature>
<reference evidence="3" key="1">
    <citation type="submission" date="2020-10" db="EMBL/GenBank/DDBJ databases">
        <title>Diversity and distribution of actinomycetes associated with coral in the coast of Hainan.</title>
        <authorList>
            <person name="Li F."/>
        </authorList>
    </citation>
    <scope>NUCLEOTIDE SEQUENCE</scope>
    <source>
        <strain evidence="3">HNM0983</strain>
    </source>
</reference>
<comment type="caution">
    <text evidence="3">The sequence shown here is derived from an EMBL/GenBank/DDBJ whole genome shotgun (WGS) entry which is preliminary data.</text>
</comment>
<dbReference type="SUPFAM" id="SSF53955">
    <property type="entry name" value="Lysozyme-like"/>
    <property type="match status" value="1"/>
</dbReference>
<feature type="compositionally biased region" description="Low complexity" evidence="1">
    <location>
        <begin position="81"/>
        <end position="97"/>
    </location>
</feature>
<name>A0A929BAM6_9PSEU</name>
<feature type="domain" description="Transglycosylase SLT" evidence="2">
    <location>
        <begin position="161"/>
        <end position="231"/>
    </location>
</feature>
<evidence type="ECO:0000313" key="3">
    <source>
        <dbReference type="EMBL" id="MBE9374193.1"/>
    </source>
</evidence>
<dbReference type="RefSeq" id="WP_193927649.1">
    <property type="nucleotide sequence ID" value="NZ_JADEYC010000011.1"/>
</dbReference>
<accession>A0A929BAM6</accession>
<feature type="compositionally biased region" description="Basic and acidic residues" evidence="1">
    <location>
        <begin position="1"/>
        <end position="10"/>
    </location>
</feature>
<dbReference type="EMBL" id="JADEYC010000011">
    <property type="protein sequence ID" value="MBE9374193.1"/>
    <property type="molecule type" value="Genomic_DNA"/>
</dbReference>
<dbReference type="InterPro" id="IPR023346">
    <property type="entry name" value="Lysozyme-like_dom_sf"/>
</dbReference>
<evidence type="ECO:0000313" key="4">
    <source>
        <dbReference type="Proteomes" id="UP000598360"/>
    </source>
</evidence>
<evidence type="ECO:0000259" key="2">
    <source>
        <dbReference type="Pfam" id="PF01464"/>
    </source>
</evidence>
<feature type="compositionally biased region" description="Low complexity" evidence="1">
    <location>
        <begin position="122"/>
        <end position="137"/>
    </location>
</feature>
<dbReference type="Proteomes" id="UP000598360">
    <property type="component" value="Unassembled WGS sequence"/>
</dbReference>
<dbReference type="Pfam" id="PF01464">
    <property type="entry name" value="SLT"/>
    <property type="match status" value="1"/>
</dbReference>